<reference evidence="1 2" key="1">
    <citation type="submission" date="2024-02" db="EMBL/GenBank/DDBJ databases">
        <title>de novo genome assembly of Solanum bulbocastanum strain 11H21.</title>
        <authorList>
            <person name="Hosaka A.J."/>
        </authorList>
    </citation>
    <scope>NUCLEOTIDE SEQUENCE [LARGE SCALE GENOMIC DNA]</scope>
    <source>
        <tissue evidence="1">Young leaves</tissue>
    </source>
</reference>
<organism evidence="1 2">
    <name type="scientific">Solanum bulbocastanum</name>
    <name type="common">Wild potato</name>
    <dbReference type="NCBI Taxonomy" id="147425"/>
    <lineage>
        <taxon>Eukaryota</taxon>
        <taxon>Viridiplantae</taxon>
        <taxon>Streptophyta</taxon>
        <taxon>Embryophyta</taxon>
        <taxon>Tracheophyta</taxon>
        <taxon>Spermatophyta</taxon>
        <taxon>Magnoliopsida</taxon>
        <taxon>eudicotyledons</taxon>
        <taxon>Gunneridae</taxon>
        <taxon>Pentapetalae</taxon>
        <taxon>asterids</taxon>
        <taxon>lamiids</taxon>
        <taxon>Solanales</taxon>
        <taxon>Solanaceae</taxon>
        <taxon>Solanoideae</taxon>
        <taxon>Solaneae</taxon>
        <taxon>Solanum</taxon>
    </lineage>
</organism>
<dbReference type="Proteomes" id="UP001371456">
    <property type="component" value="Unassembled WGS sequence"/>
</dbReference>
<protein>
    <submittedName>
        <fullName evidence="1">Uncharacterized protein</fullName>
    </submittedName>
</protein>
<gene>
    <name evidence="1" type="ORF">RDI58_026774</name>
</gene>
<comment type="caution">
    <text evidence="1">The sequence shown here is derived from an EMBL/GenBank/DDBJ whole genome shotgun (WGS) entry which is preliminary data.</text>
</comment>
<dbReference type="EMBL" id="JBANQN010000011">
    <property type="protein sequence ID" value="KAK6775773.1"/>
    <property type="molecule type" value="Genomic_DNA"/>
</dbReference>
<sequence>MYPQFEKPTVTVTQNSKE</sequence>
<proteinExistence type="predicted"/>
<dbReference type="AlphaFoldDB" id="A0AAN8SU85"/>
<name>A0AAN8SU85_SOLBU</name>
<accession>A0AAN8SU85</accession>
<evidence type="ECO:0000313" key="1">
    <source>
        <dbReference type="EMBL" id="KAK6775773.1"/>
    </source>
</evidence>
<keyword evidence="2" id="KW-1185">Reference proteome</keyword>
<evidence type="ECO:0000313" key="2">
    <source>
        <dbReference type="Proteomes" id="UP001371456"/>
    </source>
</evidence>